<dbReference type="InterPro" id="IPR020843">
    <property type="entry name" value="ER"/>
</dbReference>
<dbReference type="InterPro" id="IPR013149">
    <property type="entry name" value="ADH-like_C"/>
</dbReference>
<dbReference type="Gene3D" id="3.90.180.10">
    <property type="entry name" value="Medium-chain alcohol dehydrogenases, catalytic domain"/>
    <property type="match status" value="1"/>
</dbReference>
<evidence type="ECO:0000313" key="6">
    <source>
        <dbReference type="Proteomes" id="UP000095287"/>
    </source>
</evidence>
<dbReference type="CDD" id="cd05286">
    <property type="entry name" value="QOR2"/>
    <property type="match status" value="1"/>
</dbReference>
<proteinExistence type="predicted"/>
<feature type="region of interest" description="Disordered" evidence="4">
    <location>
        <begin position="1"/>
        <end position="106"/>
    </location>
</feature>
<evidence type="ECO:0000256" key="2">
    <source>
        <dbReference type="ARBA" id="ARBA00023002"/>
    </source>
</evidence>
<dbReference type="FunFam" id="3.40.50.720:FF:000053">
    <property type="entry name" value="Quinone oxidoreductase 1"/>
    <property type="match status" value="1"/>
</dbReference>
<organism evidence="6 7">
    <name type="scientific">Steinernema glaseri</name>
    <dbReference type="NCBI Taxonomy" id="37863"/>
    <lineage>
        <taxon>Eukaryota</taxon>
        <taxon>Metazoa</taxon>
        <taxon>Ecdysozoa</taxon>
        <taxon>Nematoda</taxon>
        <taxon>Chromadorea</taxon>
        <taxon>Rhabditida</taxon>
        <taxon>Tylenchina</taxon>
        <taxon>Panagrolaimomorpha</taxon>
        <taxon>Strongyloidoidea</taxon>
        <taxon>Steinernematidae</taxon>
        <taxon>Steinernema</taxon>
    </lineage>
</organism>
<keyword evidence="1" id="KW-0521">NADP</keyword>
<dbReference type="SUPFAM" id="SSF51735">
    <property type="entry name" value="NAD(P)-binding Rossmann-fold domains"/>
    <property type="match status" value="1"/>
</dbReference>
<protein>
    <recommendedName>
        <fullName evidence="3">Probable quinone oxidoreductase</fullName>
    </recommendedName>
</protein>
<dbReference type="GO" id="GO:0035925">
    <property type="term" value="F:mRNA 3'-UTR AU-rich region binding"/>
    <property type="evidence" value="ECO:0007669"/>
    <property type="project" value="TreeGrafter"/>
</dbReference>
<evidence type="ECO:0000259" key="5">
    <source>
        <dbReference type="SMART" id="SM00829"/>
    </source>
</evidence>
<dbReference type="GO" id="GO:0070402">
    <property type="term" value="F:NADPH binding"/>
    <property type="evidence" value="ECO:0007669"/>
    <property type="project" value="TreeGrafter"/>
</dbReference>
<evidence type="ECO:0000313" key="7">
    <source>
        <dbReference type="WBParaSite" id="L893_g28157.t1"/>
    </source>
</evidence>
<dbReference type="PROSITE" id="PS01162">
    <property type="entry name" value="QOR_ZETA_CRYSTAL"/>
    <property type="match status" value="1"/>
</dbReference>
<dbReference type="GO" id="GO:0008270">
    <property type="term" value="F:zinc ion binding"/>
    <property type="evidence" value="ECO:0007669"/>
    <property type="project" value="InterPro"/>
</dbReference>
<dbReference type="GO" id="GO:0005829">
    <property type="term" value="C:cytosol"/>
    <property type="evidence" value="ECO:0007669"/>
    <property type="project" value="TreeGrafter"/>
</dbReference>
<keyword evidence="2" id="KW-0560">Oxidoreductase</keyword>
<feature type="domain" description="Enoyl reductase (ER)" evidence="5">
    <location>
        <begin position="47"/>
        <end position="352"/>
    </location>
</feature>
<reference evidence="7" key="1">
    <citation type="submission" date="2016-11" db="UniProtKB">
        <authorList>
            <consortium name="WormBaseParasite"/>
        </authorList>
    </citation>
    <scope>IDENTIFICATION</scope>
</reference>
<dbReference type="SMART" id="SM00829">
    <property type="entry name" value="PKS_ER"/>
    <property type="match status" value="1"/>
</dbReference>
<dbReference type="AlphaFoldDB" id="A0A1I7ZND2"/>
<feature type="region of interest" description="Disordered" evidence="4">
    <location>
        <begin position="123"/>
        <end position="145"/>
    </location>
</feature>
<evidence type="ECO:0000256" key="3">
    <source>
        <dbReference type="ARBA" id="ARBA00070796"/>
    </source>
</evidence>
<name>A0A1I7ZND2_9BILA</name>
<dbReference type="InterPro" id="IPR036291">
    <property type="entry name" value="NAD(P)-bd_dom_sf"/>
</dbReference>
<keyword evidence="6" id="KW-1185">Reference proteome</keyword>
<dbReference type="InterPro" id="IPR047618">
    <property type="entry name" value="QOR-like"/>
</dbReference>
<evidence type="ECO:0000256" key="1">
    <source>
        <dbReference type="ARBA" id="ARBA00022857"/>
    </source>
</evidence>
<evidence type="ECO:0000256" key="4">
    <source>
        <dbReference type="SAM" id="MobiDB-lite"/>
    </source>
</evidence>
<sequence>MLGGAAVDQGEHGEGKAGGNRPGQANGRLILEIERGGHQQQAKGDQGQNDPFRHGDALAQHGPFTQGNEGREAGKTQGGNGYTAHFDGHEKSGPVNGQHDGGHKQGAKVRGFHALTQATSLRADTDKQGQHCKTGPASRDQHGADLDEFTKNTGLTCWYLLRQTYRVHEGQTILFHAAAGGVGLYACQWARALGVKLIGTVSSPEKAALAKENGAWEVIDYSHEDVVQRVLELTNGKKVPVVYDGVGKDTWERSLDCLQPRGLMVSFGNASGPVTGVNLATLASKGSLYVTRPVLGAYVPTQETMQAAADEMFELVLQGKIKPLIGQRFPLDQVAKAHEDLAGRRTTGSTVLTLD</sequence>
<dbReference type="GO" id="GO:0003960">
    <property type="term" value="F:quinone reductase (NADPH) activity"/>
    <property type="evidence" value="ECO:0007669"/>
    <property type="project" value="InterPro"/>
</dbReference>
<dbReference type="PANTHER" id="PTHR48106:SF13">
    <property type="entry name" value="QUINONE OXIDOREDUCTASE-RELATED"/>
    <property type="match status" value="1"/>
</dbReference>
<dbReference type="WBParaSite" id="L893_g28157.t1">
    <property type="protein sequence ID" value="L893_g28157.t1"/>
    <property type="gene ID" value="L893_g28157"/>
</dbReference>
<dbReference type="InterPro" id="IPR002364">
    <property type="entry name" value="Quin_OxRdtase/zeta-crystal_CS"/>
</dbReference>
<dbReference type="Gene3D" id="3.40.50.720">
    <property type="entry name" value="NAD(P)-binding Rossmann-like Domain"/>
    <property type="match status" value="1"/>
</dbReference>
<dbReference type="Proteomes" id="UP000095287">
    <property type="component" value="Unplaced"/>
</dbReference>
<accession>A0A1I7ZND2</accession>
<dbReference type="Pfam" id="PF00107">
    <property type="entry name" value="ADH_zinc_N"/>
    <property type="match status" value="1"/>
</dbReference>
<dbReference type="PANTHER" id="PTHR48106">
    <property type="entry name" value="QUINONE OXIDOREDUCTASE PIG3-RELATED"/>
    <property type="match status" value="1"/>
</dbReference>
<feature type="compositionally biased region" description="Polar residues" evidence="4">
    <location>
        <begin position="38"/>
        <end position="49"/>
    </location>
</feature>